<dbReference type="EC" id="1.14.14.75" evidence="15"/>
<gene>
    <name evidence="15" type="ORF">MCOR_47168</name>
</gene>
<evidence type="ECO:0000256" key="2">
    <source>
        <dbReference type="ARBA" id="ARBA00004174"/>
    </source>
</evidence>
<keyword evidence="11 14" id="KW-0503">Monooxygenase</keyword>
<dbReference type="EMBL" id="CACVKT020008340">
    <property type="protein sequence ID" value="CAC5414347.1"/>
    <property type="molecule type" value="Genomic_DNA"/>
</dbReference>
<comment type="similarity">
    <text evidence="4 14">Belongs to the cytochrome P450 family.</text>
</comment>
<feature type="binding site" description="axial binding residue" evidence="13">
    <location>
        <position position="303"/>
    </location>
    <ligand>
        <name>heme</name>
        <dbReference type="ChEBI" id="CHEBI:30413"/>
    </ligand>
    <ligandPart>
        <name>Fe</name>
        <dbReference type="ChEBI" id="CHEBI:18248"/>
    </ligandPart>
</feature>
<evidence type="ECO:0000256" key="7">
    <source>
        <dbReference type="ARBA" id="ARBA00022824"/>
    </source>
</evidence>
<evidence type="ECO:0000256" key="5">
    <source>
        <dbReference type="ARBA" id="ARBA00022617"/>
    </source>
</evidence>
<evidence type="ECO:0000256" key="9">
    <source>
        <dbReference type="ARBA" id="ARBA00023002"/>
    </source>
</evidence>
<evidence type="ECO:0000256" key="13">
    <source>
        <dbReference type="PIRSR" id="PIRSR602401-1"/>
    </source>
</evidence>
<dbReference type="InterPro" id="IPR002401">
    <property type="entry name" value="Cyt_P450_E_grp-I"/>
</dbReference>
<dbReference type="GO" id="GO:0020037">
    <property type="term" value="F:heme binding"/>
    <property type="evidence" value="ECO:0007669"/>
    <property type="project" value="InterPro"/>
</dbReference>
<keyword evidence="16" id="KW-1185">Reference proteome</keyword>
<keyword evidence="10 13" id="KW-0408">Iron</keyword>
<dbReference type="FunFam" id="1.10.630.10:FF:000238">
    <property type="entry name" value="Cytochrome P450 2A6"/>
    <property type="match status" value="1"/>
</dbReference>
<protein>
    <submittedName>
        <fullName evidence="15">CYP2J</fullName>
        <ecNumber evidence="15">1.14.14.1</ecNumber>
        <ecNumber evidence="15">1.14.14.73</ecNumber>
        <ecNumber evidence="15">1.14.14.74</ecNumber>
        <ecNumber evidence="15">1.14.14.75</ecNumber>
    </submittedName>
</protein>
<evidence type="ECO:0000256" key="10">
    <source>
        <dbReference type="ARBA" id="ARBA00023004"/>
    </source>
</evidence>
<dbReference type="Gene3D" id="1.10.630.10">
    <property type="entry name" value="Cytochrome P450"/>
    <property type="match status" value="1"/>
</dbReference>
<keyword evidence="9 14" id="KW-0560">Oxidoreductase</keyword>
<keyword evidence="8" id="KW-0492">Microsome</keyword>
<dbReference type="PRINTS" id="PR00385">
    <property type="entry name" value="P450"/>
</dbReference>
<comment type="cofactor">
    <cofactor evidence="1 13">
        <name>heme</name>
        <dbReference type="ChEBI" id="CHEBI:30413"/>
    </cofactor>
</comment>
<keyword evidence="6 13" id="KW-0479">Metal-binding</keyword>
<dbReference type="Proteomes" id="UP000507470">
    <property type="component" value="Unassembled WGS sequence"/>
</dbReference>
<proteinExistence type="inferred from homology"/>
<dbReference type="AlphaFoldDB" id="A0A6J8E1T3"/>
<evidence type="ECO:0000313" key="16">
    <source>
        <dbReference type="Proteomes" id="UP000507470"/>
    </source>
</evidence>
<sequence>MVALKDFGVGSKSIEERIHEETRYLLDFFSKKQNSLIDASKLFPKVASNVVSNVIFGERFDHEDPDFIRLLENVQFVIEQNSPFRPDNFFPILEVFSTTNQRQAAVERFDEMKEYIRRRIDKQRQTFDPCVIRNFLDLYLAQEGKQDSKISENYLFLTILDMYFAGTDTTSVALQWCMLYMLKFPDVQLKCRAEILEAIGDSRLPQLSDREDLSYVNATLHEIQRIATTTPMAVPHATLEDIYIEGKLIPKKSVLLCDLMSIHLDPTVWNEPEMFHPERFLDDKGHFLKRETFCPFSLGPRQCVGKHLGEAELFLFFTSLLQRFDLIKAYPDQTLSTEGTQTFVTLEPRPFEMKFTIRS</sequence>
<dbReference type="GO" id="GO:0005789">
    <property type="term" value="C:endoplasmic reticulum membrane"/>
    <property type="evidence" value="ECO:0007669"/>
    <property type="project" value="UniProtKB-SubCell"/>
</dbReference>
<dbReference type="Pfam" id="PF00067">
    <property type="entry name" value="p450"/>
    <property type="match status" value="1"/>
</dbReference>
<dbReference type="GO" id="GO:0016712">
    <property type="term" value="F:oxidoreductase activity, acting on paired donors, with incorporation or reduction of molecular oxygen, reduced flavin or flavoprotein as one donor, and incorporation of one atom of oxygen"/>
    <property type="evidence" value="ECO:0007669"/>
    <property type="project" value="UniProtKB-EC"/>
</dbReference>
<keyword evidence="7" id="KW-0256">Endoplasmic reticulum</keyword>
<dbReference type="GO" id="GO:0005506">
    <property type="term" value="F:iron ion binding"/>
    <property type="evidence" value="ECO:0007669"/>
    <property type="project" value="InterPro"/>
</dbReference>
<dbReference type="InterPro" id="IPR017972">
    <property type="entry name" value="Cyt_P450_CS"/>
</dbReference>
<organism evidence="15 16">
    <name type="scientific">Mytilus coruscus</name>
    <name type="common">Sea mussel</name>
    <dbReference type="NCBI Taxonomy" id="42192"/>
    <lineage>
        <taxon>Eukaryota</taxon>
        <taxon>Metazoa</taxon>
        <taxon>Spiralia</taxon>
        <taxon>Lophotrochozoa</taxon>
        <taxon>Mollusca</taxon>
        <taxon>Bivalvia</taxon>
        <taxon>Autobranchia</taxon>
        <taxon>Pteriomorphia</taxon>
        <taxon>Mytilida</taxon>
        <taxon>Mytiloidea</taxon>
        <taxon>Mytilidae</taxon>
        <taxon>Mytilinae</taxon>
        <taxon>Mytilus</taxon>
    </lineage>
</organism>
<dbReference type="PRINTS" id="PR00463">
    <property type="entry name" value="EP450I"/>
</dbReference>
<dbReference type="PANTHER" id="PTHR24300">
    <property type="entry name" value="CYTOCHROME P450 508A4-RELATED"/>
    <property type="match status" value="1"/>
</dbReference>
<dbReference type="GO" id="GO:0006082">
    <property type="term" value="P:organic acid metabolic process"/>
    <property type="evidence" value="ECO:0007669"/>
    <property type="project" value="TreeGrafter"/>
</dbReference>
<evidence type="ECO:0000256" key="6">
    <source>
        <dbReference type="ARBA" id="ARBA00022723"/>
    </source>
</evidence>
<comment type="subcellular location">
    <subcellularLocation>
        <location evidence="3">Endoplasmic reticulum membrane</location>
        <topology evidence="3">Peripheral membrane protein</topology>
    </subcellularLocation>
    <subcellularLocation>
        <location evidence="2">Microsome membrane</location>
        <topology evidence="2">Peripheral membrane protein</topology>
    </subcellularLocation>
</comment>
<evidence type="ECO:0000256" key="3">
    <source>
        <dbReference type="ARBA" id="ARBA00004406"/>
    </source>
</evidence>
<dbReference type="PANTHER" id="PTHR24300:SF403">
    <property type="entry name" value="CYTOCHROME P450 306A1"/>
    <property type="match status" value="1"/>
</dbReference>
<dbReference type="EC" id="1.14.14.1" evidence="15"/>
<evidence type="ECO:0000256" key="1">
    <source>
        <dbReference type="ARBA" id="ARBA00001971"/>
    </source>
</evidence>
<dbReference type="EC" id="1.14.14.73" evidence="15"/>
<keyword evidence="12" id="KW-0472">Membrane</keyword>
<accession>A0A6J8E1T3</accession>
<evidence type="ECO:0000256" key="14">
    <source>
        <dbReference type="RuleBase" id="RU000461"/>
    </source>
</evidence>
<evidence type="ECO:0000256" key="8">
    <source>
        <dbReference type="ARBA" id="ARBA00022848"/>
    </source>
</evidence>
<dbReference type="PROSITE" id="PS00086">
    <property type="entry name" value="CYTOCHROME_P450"/>
    <property type="match status" value="1"/>
</dbReference>
<evidence type="ECO:0000313" key="15">
    <source>
        <dbReference type="EMBL" id="CAC5414347.1"/>
    </source>
</evidence>
<dbReference type="SUPFAM" id="SSF48264">
    <property type="entry name" value="Cytochrome P450"/>
    <property type="match status" value="1"/>
</dbReference>
<reference evidence="15 16" key="1">
    <citation type="submission" date="2020-06" db="EMBL/GenBank/DDBJ databases">
        <authorList>
            <person name="Li R."/>
            <person name="Bekaert M."/>
        </authorList>
    </citation>
    <scope>NUCLEOTIDE SEQUENCE [LARGE SCALE GENOMIC DNA]</scope>
    <source>
        <strain evidence="16">wild</strain>
    </source>
</reference>
<dbReference type="GO" id="GO:0008395">
    <property type="term" value="F:steroid hydroxylase activity"/>
    <property type="evidence" value="ECO:0007669"/>
    <property type="project" value="TreeGrafter"/>
</dbReference>
<dbReference type="GO" id="GO:0006805">
    <property type="term" value="P:xenobiotic metabolic process"/>
    <property type="evidence" value="ECO:0007669"/>
    <property type="project" value="TreeGrafter"/>
</dbReference>
<dbReference type="InterPro" id="IPR050182">
    <property type="entry name" value="Cytochrome_P450_fam2"/>
</dbReference>
<evidence type="ECO:0000256" key="12">
    <source>
        <dbReference type="ARBA" id="ARBA00023136"/>
    </source>
</evidence>
<dbReference type="OrthoDB" id="1055148at2759"/>
<keyword evidence="5 13" id="KW-0349">Heme</keyword>
<evidence type="ECO:0000256" key="11">
    <source>
        <dbReference type="ARBA" id="ARBA00023033"/>
    </source>
</evidence>
<dbReference type="InterPro" id="IPR036396">
    <property type="entry name" value="Cyt_P450_sf"/>
</dbReference>
<evidence type="ECO:0000256" key="4">
    <source>
        <dbReference type="ARBA" id="ARBA00010617"/>
    </source>
</evidence>
<dbReference type="EC" id="1.14.14.74" evidence="15"/>
<dbReference type="InterPro" id="IPR001128">
    <property type="entry name" value="Cyt_P450"/>
</dbReference>
<name>A0A6J8E1T3_MYTCO</name>